<dbReference type="AlphaFoldDB" id="A0A5C4UXD1"/>
<gene>
    <name evidence="3" type="ORF">FH715_18925</name>
</gene>
<comment type="caution">
    <text evidence="3">The sequence shown here is derived from an EMBL/GenBank/DDBJ whole genome shotgun (WGS) entry which is preliminary data.</text>
</comment>
<name>A0A5C4UXD1_9ACTN</name>
<feature type="transmembrane region" description="Helical" evidence="2">
    <location>
        <begin position="20"/>
        <end position="38"/>
    </location>
</feature>
<keyword evidence="2" id="KW-0472">Membrane</keyword>
<proteinExistence type="predicted"/>
<dbReference type="OrthoDB" id="4072247at2"/>
<feature type="region of interest" description="Disordered" evidence="1">
    <location>
        <begin position="349"/>
        <end position="406"/>
    </location>
</feature>
<reference evidence="3 4" key="1">
    <citation type="submission" date="2019-06" db="EMBL/GenBank/DDBJ databases">
        <title>Draft genome of Streptomyces sedi sp. JCM16909.</title>
        <authorList>
            <person name="Klykleung N."/>
            <person name="Tanasupawat S."/>
            <person name="Kudo T."/>
            <person name="Yuki M."/>
            <person name="Ohkuma M."/>
        </authorList>
    </citation>
    <scope>NUCLEOTIDE SEQUENCE [LARGE SCALE GENOMIC DNA]</scope>
    <source>
        <strain evidence="3 4">JCM 16909</strain>
    </source>
</reference>
<feature type="compositionally biased region" description="Pro residues" evidence="1">
    <location>
        <begin position="388"/>
        <end position="397"/>
    </location>
</feature>
<keyword evidence="2" id="KW-0812">Transmembrane</keyword>
<organism evidence="3 4">
    <name type="scientific">Streptomyces sedi</name>
    <dbReference type="NCBI Taxonomy" id="555059"/>
    <lineage>
        <taxon>Bacteria</taxon>
        <taxon>Bacillati</taxon>
        <taxon>Actinomycetota</taxon>
        <taxon>Actinomycetes</taxon>
        <taxon>Kitasatosporales</taxon>
        <taxon>Streptomycetaceae</taxon>
        <taxon>Streptomyces</taxon>
    </lineage>
</organism>
<keyword evidence="4" id="KW-1185">Reference proteome</keyword>
<dbReference type="Proteomes" id="UP000311713">
    <property type="component" value="Unassembled WGS sequence"/>
</dbReference>
<accession>A0A5C4UXD1</accession>
<protein>
    <submittedName>
        <fullName evidence="3">Uncharacterized protein</fullName>
    </submittedName>
</protein>
<dbReference type="RefSeq" id="WP_139646881.1">
    <property type="nucleotide sequence ID" value="NZ_BAAAZS010000028.1"/>
</dbReference>
<dbReference type="EMBL" id="VDGT01000014">
    <property type="protein sequence ID" value="TNM28227.1"/>
    <property type="molecule type" value="Genomic_DNA"/>
</dbReference>
<evidence type="ECO:0000313" key="4">
    <source>
        <dbReference type="Proteomes" id="UP000311713"/>
    </source>
</evidence>
<evidence type="ECO:0000256" key="2">
    <source>
        <dbReference type="SAM" id="Phobius"/>
    </source>
</evidence>
<evidence type="ECO:0000256" key="1">
    <source>
        <dbReference type="SAM" id="MobiDB-lite"/>
    </source>
</evidence>
<sequence>MRTTDPLDFLNRHRDTIFKVLGLLAVLLVLFLIIRAVAMRLGGWGAAWARVKRECAVTAHAFAAPVKAWLRHRRSLRVLVHGLRAPETWRDAELALAAARHATRDSRSRPYAVLITDRTVTVLLTGLGEEPPEDGPWWVADGDTPDHWSAERAELPPVVPVPDLAPPVLVAVGAAEGGCCLLDLGSGPPVVCVEGESRAAVALHQALAAQVEVRLPQGMVVIAEGVHRGYEGMPTRVAHRAADRLKPRAGIAPVLIAAELPDPLPPELTAPPSDFPELRLLLLGEGRAYLRIVLTDRTGQVRVVGTPLLAEGNALSRAVAKVLTDIPPVLPREPAGETDSTARTFAELDEEAVDEEGDALPSTPTPSGLTAPPVAETEEEDEAEAVPTPVPAAPDTPLPSARPARS</sequence>
<feature type="compositionally biased region" description="Acidic residues" evidence="1">
    <location>
        <begin position="349"/>
        <end position="358"/>
    </location>
</feature>
<evidence type="ECO:0000313" key="3">
    <source>
        <dbReference type="EMBL" id="TNM28227.1"/>
    </source>
</evidence>
<keyword evidence="2" id="KW-1133">Transmembrane helix</keyword>